<accession>A0A7S3DV12</accession>
<proteinExistence type="predicted"/>
<organism evidence="2">
    <name type="scientific">Entomoneis paludosa</name>
    <dbReference type="NCBI Taxonomy" id="265537"/>
    <lineage>
        <taxon>Eukaryota</taxon>
        <taxon>Sar</taxon>
        <taxon>Stramenopiles</taxon>
        <taxon>Ochrophyta</taxon>
        <taxon>Bacillariophyta</taxon>
        <taxon>Bacillariophyceae</taxon>
        <taxon>Bacillariophycidae</taxon>
        <taxon>Entomoneidaceae</taxon>
        <taxon>Entomoneis</taxon>
    </lineage>
</organism>
<name>A0A7S3DV12_9STRA</name>
<gene>
    <name evidence="2" type="ORF">APAL1065_LOCUS20324</name>
</gene>
<evidence type="ECO:0008006" key="3">
    <source>
        <dbReference type="Google" id="ProtNLM"/>
    </source>
</evidence>
<dbReference type="EMBL" id="HBHT01030300">
    <property type="protein sequence ID" value="CAD9981986.1"/>
    <property type="molecule type" value="Transcribed_RNA"/>
</dbReference>
<sequence>MANISTGKTNSRRRSPVTTKTLVWLSLAFILIFRASETIRTSPQYVLEWTQDTPSKEALPSSQTSTPRFSADPISTAPEEAPPPPPIKPFDDKRAIFLISMGEKAANGTLVERFLWSARNIGKYNGWIILLTDAPHSRYDHLQLSNNNKNHHTNTVDDKFVILNPSLHENPPKPVFTFDAMNFKIYKTYVLEYLDRDSRFQNVELVYYLDVDIVFGNALQRFFDYLEREYEIKAGPQPKVWMFEGHEKRRKIPQGGQMILHRKAGSQTCLNEWRASMMTNFEDLADQSAMKRLIKSPERKCEFVLMKREARYIQFPETADIEDRVGFLQNHTRRVPKARDYYGSLVHFRNTALVMKDTSAEALEYYMRDIMGFQPGQPDEFGITTKVLMSTPKIKKLNTDTQVHLQSLSAKDSSN</sequence>
<dbReference type="AlphaFoldDB" id="A0A7S3DV12"/>
<feature type="region of interest" description="Disordered" evidence="1">
    <location>
        <begin position="52"/>
        <end position="88"/>
    </location>
</feature>
<protein>
    <recommendedName>
        <fullName evidence="3">Nucleotide-diphospho-sugar transferase domain-containing protein</fullName>
    </recommendedName>
</protein>
<evidence type="ECO:0000256" key="1">
    <source>
        <dbReference type="SAM" id="MobiDB-lite"/>
    </source>
</evidence>
<evidence type="ECO:0000313" key="2">
    <source>
        <dbReference type="EMBL" id="CAD9981986.1"/>
    </source>
</evidence>
<reference evidence="2" key="1">
    <citation type="submission" date="2021-01" db="EMBL/GenBank/DDBJ databases">
        <authorList>
            <person name="Corre E."/>
            <person name="Pelletier E."/>
            <person name="Niang G."/>
            <person name="Scheremetjew M."/>
            <person name="Finn R."/>
            <person name="Kale V."/>
            <person name="Holt S."/>
            <person name="Cochrane G."/>
            <person name="Meng A."/>
            <person name="Brown T."/>
            <person name="Cohen L."/>
        </authorList>
    </citation>
    <scope>NUCLEOTIDE SEQUENCE</scope>
    <source>
        <strain evidence="2">CCMP125</strain>
    </source>
</reference>